<name>A0A1G2IBW4_9BACT</name>
<dbReference type="STRING" id="1802214.A2908_02340"/>
<dbReference type="GO" id="GO:0006189">
    <property type="term" value="P:'de novo' IMP biosynthetic process"/>
    <property type="evidence" value="ECO:0007669"/>
    <property type="project" value="InterPro"/>
</dbReference>
<evidence type="ECO:0000313" key="3">
    <source>
        <dbReference type="Proteomes" id="UP000176774"/>
    </source>
</evidence>
<feature type="domain" description="PurE" evidence="1">
    <location>
        <begin position="15"/>
        <end position="121"/>
    </location>
</feature>
<dbReference type="Gene3D" id="3.40.50.1970">
    <property type="match status" value="1"/>
</dbReference>
<organism evidence="2 3">
    <name type="scientific">Candidatus Staskawiczbacteria bacterium RIFCSPLOWO2_01_FULL_38_12b</name>
    <dbReference type="NCBI Taxonomy" id="1802214"/>
    <lineage>
        <taxon>Bacteria</taxon>
        <taxon>Candidatus Staskawicziibacteriota</taxon>
    </lineage>
</organism>
<reference evidence="2 3" key="1">
    <citation type="journal article" date="2016" name="Nat. Commun.">
        <title>Thousands of microbial genomes shed light on interconnected biogeochemical processes in an aquifer system.</title>
        <authorList>
            <person name="Anantharaman K."/>
            <person name="Brown C.T."/>
            <person name="Hug L.A."/>
            <person name="Sharon I."/>
            <person name="Castelle C.J."/>
            <person name="Probst A.J."/>
            <person name="Thomas B.C."/>
            <person name="Singh A."/>
            <person name="Wilkins M.J."/>
            <person name="Karaoz U."/>
            <person name="Brodie E.L."/>
            <person name="Williams K.H."/>
            <person name="Hubbard S.S."/>
            <person name="Banfield J.F."/>
        </authorList>
    </citation>
    <scope>NUCLEOTIDE SEQUENCE [LARGE SCALE GENOMIC DNA]</scope>
</reference>
<proteinExistence type="predicted"/>
<dbReference type="SUPFAM" id="SSF52255">
    <property type="entry name" value="N5-CAIR mutase (phosphoribosylaminoimidazole carboxylase, PurE)"/>
    <property type="match status" value="1"/>
</dbReference>
<dbReference type="Pfam" id="PF00731">
    <property type="entry name" value="AIRC"/>
    <property type="match status" value="1"/>
</dbReference>
<sequence length="171" mass="18359">MKHSVKYSAENVKIITIICGSESDLPITKSVVSLVPPTKAKITVHVISCHRNFYELEILVKTHCGYVDAVIGIGSKALALPGIVAAILQANFKDTPVIGVALGEPESEAFLAAKLSIEELPDKSVIVDETGNCYAGCEGILQAIERIIAGTLPPPKPRTEKPVLMYAFKNF</sequence>
<dbReference type="AlphaFoldDB" id="A0A1G2IBW4"/>
<comment type="caution">
    <text evidence="2">The sequence shown here is derived from an EMBL/GenBank/DDBJ whole genome shotgun (WGS) entry which is preliminary data.</text>
</comment>
<gene>
    <name evidence="2" type="ORF">A2908_02340</name>
</gene>
<accession>A0A1G2IBW4</accession>
<dbReference type="InterPro" id="IPR000031">
    <property type="entry name" value="PurE_dom"/>
</dbReference>
<dbReference type="EMBL" id="MHPA01000029">
    <property type="protein sequence ID" value="OGZ72203.1"/>
    <property type="molecule type" value="Genomic_DNA"/>
</dbReference>
<dbReference type="Proteomes" id="UP000176774">
    <property type="component" value="Unassembled WGS sequence"/>
</dbReference>
<evidence type="ECO:0000259" key="1">
    <source>
        <dbReference type="Pfam" id="PF00731"/>
    </source>
</evidence>
<protein>
    <recommendedName>
        <fullName evidence="1">PurE domain-containing protein</fullName>
    </recommendedName>
</protein>
<evidence type="ECO:0000313" key="2">
    <source>
        <dbReference type="EMBL" id="OGZ72203.1"/>
    </source>
</evidence>